<evidence type="ECO:0000313" key="9">
    <source>
        <dbReference type="Proteomes" id="UP000224563"/>
    </source>
</evidence>
<feature type="domain" description="Pseudouridine synthase RsuA/RluA-like" evidence="7">
    <location>
        <begin position="101"/>
        <end position="262"/>
    </location>
</feature>
<dbReference type="GO" id="GO:0001522">
    <property type="term" value="P:pseudouridine synthesis"/>
    <property type="evidence" value="ECO:0007669"/>
    <property type="project" value="InterPro"/>
</dbReference>
<dbReference type="AlphaFoldDB" id="A0A2G3E469"/>
<dbReference type="Gene3D" id="3.10.290.10">
    <property type="entry name" value="RNA-binding S4 domain"/>
    <property type="match status" value="1"/>
</dbReference>
<evidence type="ECO:0000256" key="1">
    <source>
        <dbReference type="ARBA" id="ARBA00000073"/>
    </source>
</evidence>
<reference evidence="8 9" key="1">
    <citation type="submission" date="2017-10" db="EMBL/GenBank/DDBJ databases">
        <title>Resolving the taxonomy of Roseburia spp., Eubacterium rectale and Agathobacter spp. through phylogenomic analysis.</title>
        <authorList>
            <person name="Sheridan P.O."/>
            <person name="Walker A.W."/>
            <person name="Duncan S.H."/>
            <person name="Scott K.P."/>
            <person name="Toole P.W.O."/>
            <person name="Luis P."/>
            <person name="Flint H.J."/>
        </authorList>
    </citation>
    <scope>NUCLEOTIDE SEQUENCE [LARGE SCALE GENOMIC DNA]</scope>
    <source>
        <strain evidence="8 9">JK623</strain>
    </source>
</reference>
<dbReference type="Gene3D" id="3.30.2350.10">
    <property type="entry name" value="Pseudouridine synthase"/>
    <property type="match status" value="1"/>
</dbReference>
<dbReference type="Proteomes" id="UP000224563">
    <property type="component" value="Unassembled WGS sequence"/>
</dbReference>
<sequence>MKKIEIQKNDAGSRFDKYLKKLFVKASGGFIYKMLRKKNITLNGAKSDGREILKAGDCVEVFFSDETFAKFTQSGQEKKSKLDFYRHIQVPKLDIIYEDNDLLLINKPANLLSQKANATDISANEILIAYMVQNRMLDEETFATFHPSVCNRLDQNTTGILTFGKSKYGVQLLSKALKERSAHKYYYAIVKGKFAQNGIFEGYLYKDELRNVVTISKDPREQADPIKTGFQLKAYDPSQDLSLIEIELFTGKTHQIRAHLAQIGHPIIGDYKYGERSVNDVYKRKYGVQSQLLHAYKLELADVGTYLAPLPETFLQFFPDIK</sequence>
<dbReference type="RefSeq" id="WP_099385800.1">
    <property type="nucleotide sequence ID" value="NZ_JANSWH010000099.1"/>
</dbReference>
<comment type="catalytic activity">
    <reaction evidence="1">
        <text>a uridine in RNA = a pseudouridine in RNA</text>
        <dbReference type="Rhea" id="RHEA:48348"/>
        <dbReference type="Rhea" id="RHEA-COMP:12068"/>
        <dbReference type="Rhea" id="RHEA-COMP:12069"/>
        <dbReference type="ChEBI" id="CHEBI:65314"/>
        <dbReference type="ChEBI" id="CHEBI:65315"/>
    </reaction>
</comment>
<dbReference type="PANTHER" id="PTHR21600:SF83">
    <property type="entry name" value="PSEUDOURIDYLATE SYNTHASE RPUSD4, MITOCHONDRIAL"/>
    <property type="match status" value="1"/>
</dbReference>
<name>A0A2G3E469_9FIRM</name>
<dbReference type="GO" id="GO:0009982">
    <property type="term" value="F:pseudouridine synthase activity"/>
    <property type="evidence" value="ECO:0007669"/>
    <property type="project" value="InterPro"/>
</dbReference>
<evidence type="ECO:0000256" key="4">
    <source>
        <dbReference type="ARBA" id="ARBA00031870"/>
    </source>
</evidence>
<evidence type="ECO:0000313" key="8">
    <source>
        <dbReference type="EMBL" id="PHU38068.1"/>
    </source>
</evidence>
<dbReference type="GO" id="GO:0006396">
    <property type="term" value="P:RNA processing"/>
    <property type="evidence" value="ECO:0007669"/>
    <property type="project" value="UniProtKB-ARBA"/>
</dbReference>
<keyword evidence="6" id="KW-0694">RNA-binding</keyword>
<dbReference type="CDD" id="cd02869">
    <property type="entry name" value="PseudoU_synth_RluA_like"/>
    <property type="match status" value="1"/>
</dbReference>
<evidence type="ECO:0000259" key="7">
    <source>
        <dbReference type="Pfam" id="PF00849"/>
    </source>
</evidence>
<dbReference type="InterPro" id="IPR020103">
    <property type="entry name" value="PsdUridine_synth_cat_dom_sf"/>
</dbReference>
<dbReference type="Pfam" id="PF00849">
    <property type="entry name" value="PseudoU_synth_2"/>
    <property type="match status" value="1"/>
</dbReference>
<evidence type="ECO:0000256" key="5">
    <source>
        <dbReference type="ARBA" id="ARBA00033164"/>
    </source>
</evidence>
<comment type="similarity">
    <text evidence="2">Belongs to the pseudouridine synthase RluA family.</text>
</comment>
<dbReference type="EMBL" id="PDYG01000016">
    <property type="protein sequence ID" value="PHU38068.1"/>
    <property type="molecule type" value="Genomic_DNA"/>
</dbReference>
<accession>A0A2G3E469</accession>
<gene>
    <name evidence="8" type="ORF">CSX02_04600</name>
</gene>
<dbReference type="PANTHER" id="PTHR21600">
    <property type="entry name" value="MITOCHONDRIAL RNA PSEUDOURIDINE SYNTHASE"/>
    <property type="match status" value="1"/>
</dbReference>
<protein>
    <recommendedName>
        <fullName evidence="4">RNA pseudouridylate synthase</fullName>
    </recommendedName>
    <alternativeName>
        <fullName evidence="5">RNA-uridine isomerase</fullName>
    </alternativeName>
</protein>
<dbReference type="InterPro" id="IPR036986">
    <property type="entry name" value="S4_RNA-bd_sf"/>
</dbReference>
<dbReference type="InterPro" id="IPR006145">
    <property type="entry name" value="PsdUridine_synth_RsuA/RluA"/>
</dbReference>
<dbReference type="GO" id="GO:0140098">
    <property type="term" value="F:catalytic activity, acting on RNA"/>
    <property type="evidence" value="ECO:0007669"/>
    <property type="project" value="UniProtKB-ARBA"/>
</dbReference>
<comment type="caution">
    <text evidence="8">The sequence shown here is derived from an EMBL/GenBank/DDBJ whole genome shotgun (WGS) entry which is preliminary data.</text>
</comment>
<keyword evidence="9" id="KW-1185">Reference proteome</keyword>
<dbReference type="SUPFAM" id="SSF55120">
    <property type="entry name" value="Pseudouridine synthase"/>
    <property type="match status" value="1"/>
</dbReference>
<dbReference type="CDD" id="cd00165">
    <property type="entry name" value="S4"/>
    <property type="match status" value="1"/>
</dbReference>
<dbReference type="GO" id="GO:0003723">
    <property type="term" value="F:RNA binding"/>
    <property type="evidence" value="ECO:0007669"/>
    <property type="project" value="UniProtKB-KW"/>
</dbReference>
<dbReference type="InterPro" id="IPR050188">
    <property type="entry name" value="RluA_PseudoU_synthase"/>
</dbReference>
<dbReference type="PROSITE" id="PS50889">
    <property type="entry name" value="S4"/>
    <property type="match status" value="1"/>
</dbReference>
<keyword evidence="3" id="KW-0413">Isomerase</keyword>
<evidence type="ECO:0000256" key="2">
    <source>
        <dbReference type="ARBA" id="ARBA00010876"/>
    </source>
</evidence>
<proteinExistence type="inferred from homology"/>
<reference evidence="8 9" key="2">
    <citation type="submission" date="2017-10" db="EMBL/GenBank/DDBJ databases">
        <authorList>
            <person name="Banno H."/>
            <person name="Chua N.-H."/>
        </authorList>
    </citation>
    <scope>NUCLEOTIDE SEQUENCE [LARGE SCALE GENOMIC DNA]</scope>
    <source>
        <strain evidence="8 9">JK623</strain>
    </source>
</reference>
<organism evidence="8 9">
    <name type="scientific">Agathobacter ruminis</name>
    <dbReference type="NCBI Taxonomy" id="1712665"/>
    <lineage>
        <taxon>Bacteria</taxon>
        <taxon>Bacillati</taxon>
        <taxon>Bacillota</taxon>
        <taxon>Clostridia</taxon>
        <taxon>Lachnospirales</taxon>
        <taxon>Lachnospiraceae</taxon>
        <taxon>Agathobacter</taxon>
    </lineage>
</organism>
<evidence type="ECO:0000256" key="6">
    <source>
        <dbReference type="PROSITE-ProRule" id="PRU00182"/>
    </source>
</evidence>
<evidence type="ECO:0000256" key="3">
    <source>
        <dbReference type="ARBA" id="ARBA00023235"/>
    </source>
</evidence>